<reference evidence="1" key="1">
    <citation type="submission" date="2021-12" db="EMBL/GenBank/DDBJ databases">
        <title>Prevalence of phenicol resistance gene fexA in Campylobacter isolated from poultry supply chain.</title>
        <authorList>
            <person name="Tang B."/>
            <person name="Zheng X."/>
            <person name="Lin J."/>
            <person name="Lin R."/>
            <person name="Yang H."/>
            <person name="Shen Z."/>
            <person name="Xia F."/>
        </authorList>
    </citation>
    <scope>NUCLEOTIDE SEQUENCE</scope>
    <source>
        <strain evidence="1">CJHN2011004</strain>
    </source>
</reference>
<evidence type="ECO:0008006" key="3">
    <source>
        <dbReference type="Google" id="ProtNLM"/>
    </source>
</evidence>
<evidence type="ECO:0000313" key="2">
    <source>
        <dbReference type="Proteomes" id="UP001199644"/>
    </source>
</evidence>
<gene>
    <name evidence="1" type="ORF">LZC39_14410</name>
</gene>
<dbReference type="EMBL" id="JAJUOL010000822">
    <property type="protein sequence ID" value="MCH3853280.1"/>
    <property type="molecule type" value="Genomic_DNA"/>
</dbReference>
<proteinExistence type="predicted"/>
<sequence length="38" mass="4681">MREENNFNKNLKALSGFEYNNLRKKLEDLKELREFTFT</sequence>
<evidence type="ECO:0000313" key="1">
    <source>
        <dbReference type="EMBL" id="MCH3853280.1"/>
    </source>
</evidence>
<comment type="caution">
    <text evidence="1">The sequence shown here is derived from an EMBL/GenBank/DDBJ whole genome shotgun (WGS) entry which is preliminary data.</text>
</comment>
<name>A0AAW5ED41_CAMJU</name>
<dbReference type="AlphaFoldDB" id="A0AAW5ED41"/>
<dbReference type="RefSeq" id="WP_240381862.1">
    <property type="nucleotide sequence ID" value="NZ_JAJUOL010000822.1"/>
</dbReference>
<feature type="non-terminal residue" evidence="1">
    <location>
        <position position="38"/>
    </location>
</feature>
<organism evidence="1 2">
    <name type="scientific">Campylobacter jejuni</name>
    <dbReference type="NCBI Taxonomy" id="197"/>
    <lineage>
        <taxon>Bacteria</taxon>
        <taxon>Pseudomonadati</taxon>
        <taxon>Campylobacterota</taxon>
        <taxon>Epsilonproteobacteria</taxon>
        <taxon>Campylobacterales</taxon>
        <taxon>Campylobacteraceae</taxon>
        <taxon>Campylobacter</taxon>
    </lineage>
</organism>
<dbReference type="Proteomes" id="UP001199644">
    <property type="component" value="Unassembled WGS sequence"/>
</dbReference>
<protein>
    <recommendedName>
        <fullName evidence="3">PseE protein</fullName>
    </recommendedName>
</protein>
<accession>A0AAW5ED41</accession>